<reference evidence="2 3" key="1">
    <citation type="submission" date="2018-09" db="EMBL/GenBank/DDBJ databases">
        <title>Alcanivorax profundi sp. nov., isolated from 1000 m-depth seawater of the Mariana Trench.</title>
        <authorList>
            <person name="Liu J."/>
        </authorList>
    </citation>
    <scope>NUCLEOTIDE SEQUENCE [LARGE SCALE GENOMIC DNA]</scope>
    <source>
        <strain evidence="2 3">MTEO17</strain>
    </source>
</reference>
<dbReference type="PROSITE" id="PS51257">
    <property type="entry name" value="PROKAR_LIPOPROTEIN"/>
    <property type="match status" value="1"/>
</dbReference>
<dbReference type="Proteomes" id="UP000283734">
    <property type="component" value="Unassembled WGS sequence"/>
</dbReference>
<name>A0A418XYT9_9GAMM</name>
<gene>
    <name evidence="2" type="ORF">D4A39_06800</name>
</gene>
<evidence type="ECO:0000313" key="3">
    <source>
        <dbReference type="Proteomes" id="UP000283734"/>
    </source>
</evidence>
<comment type="caution">
    <text evidence="2">The sequence shown here is derived from an EMBL/GenBank/DDBJ whole genome shotgun (WGS) entry which is preliminary data.</text>
</comment>
<protein>
    <submittedName>
        <fullName evidence="2">Uncharacterized protein</fullName>
    </submittedName>
</protein>
<accession>A0A418XYT9</accession>
<evidence type="ECO:0000256" key="1">
    <source>
        <dbReference type="SAM" id="SignalP"/>
    </source>
</evidence>
<feature type="chain" id="PRO_5019221244" evidence="1">
    <location>
        <begin position="23"/>
        <end position="192"/>
    </location>
</feature>
<evidence type="ECO:0000313" key="2">
    <source>
        <dbReference type="EMBL" id="RJG18183.1"/>
    </source>
</evidence>
<keyword evidence="1" id="KW-0732">Signal</keyword>
<feature type="signal peptide" evidence="1">
    <location>
        <begin position="1"/>
        <end position="22"/>
    </location>
</feature>
<proteinExistence type="predicted"/>
<dbReference type="EMBL" id="QYYA01000002">
    <property type="protein sequence ID" value="RJG18183.1"/>
    <property type="molecule type" value="Genomic_DNA"/>
</dbReference>
<organism evidence="2 3">
    <name type="scientific">Alcanivorax profundi</name>
    <dbReference type="NCBI Taxonomy" id="2338368"/>
    <lineage>
        <taxon>Bacteria</taxon>
        <taxon>Pseudomonadati</taxon>
        <taxon>Pseudomonadota</taxon>
        <taxon>Gammaproteobacteria</taxon>
        <taxon>Oceanospirillales</taxon>
        <taxon>Alcanivoracaceae</taxon>
        <taxon>Alcanivorax</taxon>
    </lineage>
</organism>
<keyword evidence="3" id="KW-1185">Reference proteome</keyword>
<dbReference type="AlphaFoldDB" id="A0A418XYT9"/>
<sequence>MITRFQATATLILLLLASACLAQDAWPDSLRFGLAKAKEIAAAPTVIAAVEEQNRLNHQLDPAEIQALDERWRAQYGKSNADLITLMMETPLSDFLRTLHLREKGVITEIIVMDNQGLNAGQSAITTDLWQGDEPKWVKTFLAGPGAYYASPVRHDDSTGVWQIQVSYTISNDAGNAIGAVTVGVALSEFGE</sequence>